<keyword evidence="1" id="KW-0805">Transcription regulation</keyword>
<evidence type="ECO:0000256" key="2">
    <source>
        <dbReference type="ARBA" id="ARBA00023125"/>
    </source>
</evidence>
<reference evidence="6" key="1">
    <citation type="journal article" date="2019" name="Int. J. Syst. Evol. Microbiol.">
        <title>The Global Catalogue of Microorganisms (GCM) 10K type strain sequencing project: providing services to taxonomists for standard genome sequencing and annotation.</title>
        <authorList>
            <consortium name="The Broad Institute Genomics Platform"/>
            <consortium name="The Broad Institute Genome Sequencing Center for Infectious Disease"/>
            <person name="Wu L."/>
            <person name="Ma J."/>
        </authorList>
    </citation>
    <scope>NUCLEOTIDE SEQUENCE [LARGE SCALE GENOMIC DNA]</scope>
    <source>
        <strain evidence="6">JCM 9458</strain>
    </source>
</reference>
<dbReference type="EMBL" id="BAAAYN010000030">
    <property type="protein sequence ID" value="GAA3390904.1"/>
    <property type="molecule type" value="Genomic_DNA"/>
</dbReference>
<evidence type="ECO:0000259" key="4">
    <source>
        <dbReference type="Pfam" id="PF01638"/>
    </source>
</evidence>
<sequence length="94" mass="10252">MALLDLLGRRWTLRVLWELRDEPLGFRALQAACDRMSPTVLATRLGELRTAGLVATDDAGVNRLTPLGAQLMTALGPLRDYADTWAEALAGPPH</sequence>
<feature type="domain" description="HTH hxlR-type" evidence="4">
    <location>
        <begin position="6"/>
        <end position="88"/>
    </location>
</feature>
<name>A0ABP6T1Q2_9ACTN</name>
<dbReference type="InterPro" id="IPR036388">
    <property type="entry name" value="WH-like_DNA-bd_sf"/>
</dbReference>
<dbReference type="PANTHER" id="PTHR33204:SF37">
    <property type="entry name" value="HTH-TYPE TRANSCRIPTIONAL REGULATOR YODB"/>
    <property type="match status" value="1"/>
</dbReference>
<dbReference type="SUPFAM" id="SSF46785">
    <property type="entry name" value="Winged helix' DNA-binding domain"/>
    <property type="match status" value="1"/>
</dbReference>
<evidence type="ECO:0000256" key="3">
    <source>
        <dbReference type="ARBA" id="ARBA00023163"/>
    </source>
</evidence>
<dbReference type="InterPro" id="IPR002577">
    <property type="entry name" value="HTH_HxlR"/>
</dbReference>
<dbReference type="PANTHER" id="PTHR33204">
    <property type="entry name" value="TRANSCRIPTIONAL REGULATOR, MARR FAMILY"/>
    <property type="match status" value="1"/>
</dbReference>
<dbReference type="InterPro" id="IPR036390">
    <property type="entry name" value="WH_DNA-bd_sf"/>
</dbReference>
<evidence type="ECO:0000313" key="5">
    <source>
        <dbReference type="EMBL" id="GAA3390904.1"/>
    </source>
</evidence>
<dbReference type="Proteomes" id="UP001501676">
    <property type="component" value="Unassembled WGS sequence"/>
</dbReference>
<keyword evidence="6" id="KW-1185">Reference proteome</keyword>
<evidence type="ECO:0000256" key="1">
    <source>
        <dbReference type="ARBA" id="ARBA00023015"/>
    </source>
</evidence>
<dbReference type="Pfam" id="PF01638">
    <property type="entry name" value="HxlR"/>
    <property type="match status" value="1"/>
</dbReference>
<accession>A0ABP6T1Q2</accession>
<keyword evidence="2" id="KW-0238">DNA-binding</keyword>
<proteinExistence type="predicted"/>
<organism evidence="5 6">
    <name type="scientific">Cryptosporangium minutisporangium</name>
    <dbReference type="NCBI Taxonomy" id="113569"/>
    <lineage>
        <taxon>Bacteria</taxon>
        <taxon>Bacillati</taxon>
        <taxon>Actinomycetota</taxon>
        <taxon>Actinomycetes</taxon>
        <taxon>Cryptosporangiales</taxon>
        <taxon>Cryptosporangiaceae</taxon>
        <taxon>Cryptosporangium</taxon>
    </lineage>
</organism>
<gene>
    <name evidence="5" type="ORF">GCM10020369_46700</name>
</gene>
<dbReference type="RefSeq" id="WP_345730419.1">
    <property type="nucleotide sequence ID" value="NZ_BAAAYN010000030.1"/>
</dbReference>
<evidence type="ECO:0000313" key="6">
    <source>
        <dbReference type="Proteomes" id="UP001501676"/>
    </source>
</evidence>
<keyword evidence="3" id="KW-0804">Transcription</keyword>
<dbReference type="Gene3D" id="1.10.10.10">
    <property type="entry name" value="Winged helix-like DNA-binding domain superfamily/Winged helix DNA-binding domain"/>
    <property type="match status" value="1"/>
</dbReference>
<protein>
    <submittedName>
        <fullName evidence="5">Winged helix-turn-helix transcriptional regulator</fullName>
    </submittedName>
</protein>
<comment type="caution">
    <text evidence="5">The sequence shown here is derived from an EMBL/GenBank/DDBJ whole genome shotgun (WGS) entry which is preliminary data.</text>
</comment>